<gene>
    <name evidence="2" type="ORF">VTK73DRAFT_9235</name>
</gene>
<dbReference type="EMBL" id="JAZHXJ010000747">
    <property type="protein sequence ID" value="KAL1852372.1"/>
    <property type="molecule type" value="Genomic_DNA"/>
</dbReference>
<keyword evidence="3" id="KW-1185">Reference proteome</keyword>
<feature type="compositionally biased region" description="Basic and acidic residues" evidence="1">
    <location>
        <begin position="154"/>
        <end position="164"/>
    </location>
</feature>
<accession>A0ABR3W3K4</accession>
<dbReference type="Proteomes" id="UP001586593">
    <property type="component" value="Unassembled WGS sequence"/>
</dbReference>
<evidence type="ECO:0000256" key="1">
    <source>
        <dbReference type="SAM" id="MobiDB-lite"/>
    </source>
</evidence>
<name>A0ABR3W3K4_9PEZI</name>
<comment type="caution">
    <text evidence="2">The sequence shown here is derived from an EMBL/GenBank/DDBJ whole genome shotgun (WGS) entry which is preliminary data.</text>
</comment>
<evidence type="ECO:0000313" key="3">
    <source>
        <dbReference type="Proteomes" id="UP001586593"/>
    </source>
</evidence>
<sequence>MELPLGDPTSNMETSKCLRIPNIRTSGHDKAKAQDETQVVVPVDGSESERNSSWPCACQARRTADPAEDEESTRVPYERALVLSVIRRLWKRCRLGREISGEKVNIPWLHGSTSGGEAIATPPSATTLFWTEAGFHSTSQWLETRDMWREGDPRRPLAKAKEASGETPVPERSGRLPQLLGPRLPHRATPGGSAGWVQGAGVGYWREDSKEDGVPTGDGEDNSPLTGGQRDYYKSSDVAKTFGELVGPGLARCWES</sequence>
<organism evidence="2 3">
    <name type="scientific">Phialemonium thermophilum</name>
    <dbReference type="NCBI Taxonomy" id="223376"/>
    <lineage>
        <taxon>Eukaryota</taxon>
        <taxon>Fungi</taxon>
        <taxon>Dikarya</taxon>
        <taxon>Ascomycota</taxon>
        <taxon>Pezizomycotina</taxon>
        <taxon>Sordariomycetes</taxon>
        <taxon>Sordariomycetidae</taxon>
        <taxon>Cephalothecales</taxon>
        <taxon>Cephalothecaceae</taxon>
        <taxon>Phialemonium</taxon>
    </lineage>
</organism>
<reference evidence="2 3" key="1">
    <citation type="journal article" date="2024" name="Commun. Biol.">
        <title>Comparative genomic analysis of thermophilic fungi reveals convergent evolutionary adaptations and gene losses.</title>
        <authorList>
            <person name="Steindorff A.S."/>
            <person name="Aguilar-Pontes M.V."/>
            <person name="Robinson A.J."/>
            <person name="Andreopoulos B."/>
            <person name="LaButti K."/>
            <person name="Kuo A."/>
            <person name="Mondo S."/>
            <person name="Riley R."/>
            <person name="Otillar R."/>
            <person name="Haridas S."/>
            <person name="Lipzen A."/>
            <person name="Grimwood J."/>
            <person name="Schmutz J."/>
            <person name="Clum A."/>
            <person name="Reid I.D."/>
            <person name="Moisan M.C."/>
            <person name="Butler G."/>
            <person name="Nguyen T.T.M."/>
            <person name="Dewar K."/>
            <person name="Conant G."/>
            <person name="Drula E."/>
            <person name="Henrissat B."/>
            <person name="Hansel C."/>
            <person name="Singer S."/>
            <person name="Hutchinson M.I."/>
            <person name="de Vries R.P."/>
            <person name="Natvig D.O."/>
            <person name="Powell A.J."/>
            <person name="Tsang A."/>
            <person name="Grigoriev I.V."/>
        </authorList>
    </citation>
    <scope>NUCLEOTIDE SEQUENCE [LARGE SCALE GENOMIC DNA]</scope>
    <source>
        <strain evidence="2 3">ATCC 24622</strain>
    </source>
</reference>
<protein>
    <submittedName>
        <fullName evidence="2">Uncharacterized protein</fullName>
    </submittedName>
</protein>
<proteinExistence type="predicted"/>
<feature type="region of interest" description="Disordered" evidence="1">
    <location>
        <begin position="154"/>
        <end position="232"/>
    </location>
</feature>
<feature type="compositionally biased region" description="Gly residues" evidence="1">
    <location>
        <begin position="192"/>
        <end position="202"/>
    </location>
</feature>
<evidence type="ECO:0000313" key="2">
    <source>
        <dbReference type="EMBL" id="KAL1852372.1"/>
    </source>
</evidence>